<evidence type="ECO:0000313" key="1">
    <source>
        <dbReference type="EMBL" id="OSC97729.1"/>
    </source>
</evidence>
<dbReference type="AlphaFoldDB" id="A0A1Y2I9B9"/>
<organism evidence="1 2">
    <name type="scientific">Trametes coccinea (strain BRFM310)</name>
    <name type="common">Pycnoporus coccineus</name>
    <dbReference type="NCBI Taxonomy" id="1353009"/>
    <lineage>
        <taxon>Eukaryota</taxon>
        <taxon>Fungi</taxon>
        <taxon>Dikarya</taxon>
        <taxon>Basidiomycota</taxon>
        <taxon>Agaricomycotina</taxon>
        <taxon>Agaricomycetes</taxon>
        <taxon>Polyporales</taxon>
        <taxon>Polyporaceae</taxon>
        <taxon>Trametes</taxon>
    </lineage>
</organism>
<dbReference type="Proteomes" id="UP000193067">
    <property type="component" value="Unassembled WGS sequence"/>
</dbReference>
<name>A0A1Y2I9B9_TRAC3</name>
<evidence type="ECO:0000313" key="2">
    <source>
        <dbReference type="Proteomes" id="UP000193067"/>
    </source>
</evidence>
<dbReference type="EMBL" id="KZ084147">
    <property type="protein sequence ID" value="OSC97729.1"/>
    <property type="molecule type" value="Genomic_DNA"/>
</dbReference>
<proteinExistence type="predicted"/>
<sequence>MDQLSPTTRFRTGYLITNAACRRYHERGMKKSFKGIQPDPQFSLHRRPNESEEQWQRRYDSIRHSYECEMSGIYSGLFLYVHNKASPEIRTQLVIPHLMHRVERCPSHGVCMRKVCFVPTGRGSPNEPESDLDRDRLQLFIQGYNTLIRDPERRASAGLTEADFTFVRLPESEIFRPTFWNNKVREMRTADRAAWDLYGLSRPEFAYMYLRR</sequence>
<keyword evidence="2" id="KW-1185">Reference proteome</keyword>
<protein>
    <submittedName>
        <fullName evidence="1">Uncharacterized protein</fullName>
    </submittedName>
</protein>
<accession>A0A1Y2I9B9</accession>
<reference evidence="1 2" key="1">
    <citation type="journal article" date="2015" name="Biotechnol. Biofuels">
        <title>Enhanced degradation of softwood versus hardwood by the white-rot fungus Pycnoporus coccineus.</title>
        <authorList>
            <person name="Couturier M."/>
            <person name="Navarro D."/>
            <person name="Chevret D."/>
            <person name="Henrissat B."/>
            <person name="Piumi F."/>
            <person name="Ruiz-Duenas F.J."/>
            <person name="Martinez A.T."/>
            <person name="Grigoriev I.V."/>
            <person name="Riley R."/>
            <person name="Lipzen A."/>
            <person name="Berrin J.G."/>
            <person name="Master E.R."/>
            <person name="Rosso M.N."/>
        </authorList>
    </citation>
    <scope>NUCLEOTIDE SEQUENCE [LARGE SCALE GENOMIC DNA]</scope>
    <source>
        <strain evidence="1 2">BRFM310</strain>
    </source>
</reference>
<dbReference type="OrthoDB" id="2753489at2759"/>
<gene>
    <name evidence="1" type="ORF">PYCCODRAFT_1112212</name>
</gene>